<evidence type="ECO:0000313" key="1">
    <source>
        <dbReference type="EMBL" id="BBX95622.1"/>
    </source>
</evidence>
<accession>A0A1X1XUB4</accession>
<proteinExistence type="predicted"/>
<reference evidence="1 2" key="1">
    <citation type="journal article" date="2019" name="Emerg. Microbes Infect.">
        <title>Comprehensive subspecies identification of 175 nontuberculous mycobacteria species based on 7547 genomic profiles.</title>
        <authorList>
            <person name="Matsumoto Y."/>
            <person name="Kinjo T."/>
            <person name="Motooka D."/>
            <person name="Nabeya D."/>
            <person name="Jung N."/>
            <person name="Uechi K."/>
            <person name="Horii T."/>
            <person name="Iida T."/>
            <person name="Fujita J."/>
            <person name="Nakamura S."/>
        </authorList>
    </citation>
    <scope>NUCLEOTIDE SEQUENCE [LARGE SCALE GENOMIC DNA]</scope>
    <source>
        <strain evidence="1 2">JCM 15657</strain>
    </source>
</reference>
<dbReference type="AlphaFoldDB" id="A0A1X1XUB4"/>
<name>A0A1X1XUB4_9MYCO</name>
<dbReference type="OrthoDB" id="3826422at2"/>
<dbReference type="STRING" id="169765.AWC15_06710"/>
<dbReference type="RefSeq" id="WP_085162311.1">
    <property type="nucleotide sequence ID" value="NZ_AP022581.1"/>
</dbReference>
<dbReference type="Proteomes" id="UP000466396">
    <property type="component" value="Chromosome"/>
</dbReference>
<protein>
    <submittedName>
        <fullName evidence="1">Uncharacterized protein</fullName>
    </submittedName>
</protein>
<evidence type="ECO:0000313" key="2">
    <source>
        <dbReference type="Proteomes" id="UP000466396"/>
    </source>
</evidence>
<dbReference type="EMBL" id="AP022581">
    <property type="protein sequence ID" value="BBX95622.1"/>
    <property type="molecule type" value="Genomic_DNA"/>
</dbReference>
<sequence length="122" mass="13218">MTTARHGPDRFLADLACGGVPARREGPAIIYVVVPATGALAGVKIDTAVSVSELQSWPTTVPHWLHFREAIAFAHTNTDTNDCLPGWRRHSRDIGQWDTSAPPVRAWLAHVRGVLSTATKAD</sequence>
<dbReference type="KEGG" id="mlj:MLAC_09160"/>
<organism evidence="1 2">
    <name type="scientific">Mycobacterium lacus</name>
    <dbReference type="NCBI Taxonomy" id="169765"/>
    <lineage>
        <taxon>Bacteria</taxon>
        <taxon>Bacillati</taxon>
        <taxon>Actinomycetota</taxon>
        <taxon>Actinomycetes</taxon>
        <taxon>Mycobacteriales</taxon>
        <taxon>Mycobacteriaceae</taxon>
        <taxon>Mycobacterium</taxon>
    </lineage>
</organism>
<keyword evidence="2" id="KW-1185">Reference proteome</keyword>
<gene>
    <name evidence="1" type="ORF">MLAC_09160</name>
</gene>